<evidence type="ECO:0000259" key="2">
    <source>
        <dbReference type="PROSITE" id="PS51022"/>
    </source>
</evidence>
<reference evidence="3 4" key="1">
    <citation type="journal article" date="2019" name="Sci. Data">
        <title>Hybrid genome assembly and annotation of Danionella translucida.</title>
        <authorList>
            <person name="Kadobianskyi M."/>
            <person name="Schulze L."/>
            <person name="Schuelke M."/>
            <person name="Judkewitz B."/>
        </authorList>
    </citation>
    <scope>NUCLEOTIDE SEQUENCE [LARGE SCALE GENOMIC DNA]</scope>
    <source>
        <strain evidence="3 4">Bolton</strain>
    </source>
</reference>
<protein>
    <recommendedName>
        <fullName evidence="2">L27 domain-containing protein</fullName>
    </recommendedName>
</protein>
<name>A0A553PMS8_9TELE</name>
<dbReference type="AlphaFoldDB" id="A0A553PMS8"/>
<evidence type="ECO:0000313" key="4">
    <source>
        <dbReference type="Proteomes" id="UP000316079"/>
    </source>
</evidence>
<dbReference type="PROSITE" id="PS51022">
    <property type="entry name" value="L27"/>
    <property type="match status" value="1"/>
</dbReference>
<dbReference type="InterPro" id="IPR015143">
    <property type="entry name" value="L27_1"/>
</dbReference>
<gene>
    <name evidence="3" type="ORF">DNTS_022203</name>
</gene>
<proteinExistence type="predicted"/>
<feature type="domain" description="L27" evidence="2">
    <location>
        <begin position="228"/>
        <end position="287"/>
    </location>
</feature>
<dbReference type="Pfam" id="PF09058">
    <property type="entry name" value="L27_1"/>
    <property type="match status" value="1"/>
</dbReference>
<evidence type="ECO:0000256" key="1">
    <source>
        <dbReference type="SAM" id="MobiDB-lite"/>
    </source>
</evidence>
<dbReference type="SUPFAM" id="SSF101288">
    <property type="entry name" value="L27 domain"/>
    <property type="match status" value="1"/>
</dbReference>
<feature type="region of interest" description="Disordered" evidence="1">
    <location>
        <begin position="36"/>
        <end position="105"/>
    </location>
</feature>
<sequence>MTQAQDFLINVPLAGSSHPSAAQLLGTRVLSTDDESEAPTVSFKKVPSLSGSPSQPCTERKKKRGGDSERSLTFGKTSLVPPKATQNDALRGRDGLRRPRSRRGSASARQGGVYLHFGEFLEALLLLAAAYVERLPGWRWMLNLGACTCVLSGLSEEGKLARVLPRDCQLEEQTRDGVVLGQQLFPVVIRAPFHLQAVLDPWSERHRIMPVRKKVWLLCNGCKLSAHLCTDAQRALILLEEYRAKLSSSEDRQLRNSIQRVIDIFQSNLFQALIGAQQAKVYGSAPS</sequence>
<dbReference type="InterPro" id="IPR004172">
    <property type="entry name" value="L27_dom"/>
</dbReference>
<dbReference type="OrthoDB" id="78824at2759"/>
<organism evidence="3 4">
    <name type="scientific">Danionella cerebrum</name>
    <dbReference type="NCBI Taxonomy" id="2873325"/>
    <lineage>
        <taxon>Eukaryota</taxon>
        <taxon>Metazoa</taxon>
        <taxon>Chordata</taxon>
        <taxon>Craniata</taxon>
        <taxon>Vertebrata</taxon>
        <taxon>Euteleostomi</taxon>
        <taxon>Actinopterygii</taxon>
        <taxon>Neopterygii</taxon>
        <taxon>Teleostei</taxon>
        <taxon>Ostariophysi</taxon>
        <taxon>Cypriniformes</taxon>
        <taxon>Danionidae</taxon>
        <taxon>Danioninae</taxon>
        <taxon>Danionella</taxon>
    </lineage>
</organism>
<dbReference type="Gene3D" id="1.10.287.470">
    <property type="entry name" value="Helix hairpin bin"/>
    <property type="match status" value="1"/>
</dbReference>
<dbReference type="Proteomes" id="UP000316079">
    <property type="component" value="Unassembled WGS sequence"/>
</dbReference>
<dbReference type="EMBL" id="SRMA01026665">
    <property type="protein sequence ID" value="TRY78997.1"/>
    <property type="molecule type" value="Genomic_DNA"/>
</dbReference>
<accession>A0A553PMS8</accession>
<comment type="caution">
    <text evidence="3">The sequence shown here is derived from an EMBL/GenBank/DDBJ whole genome shotgun (WGS) entry which is preliminary data.</text>
</comment>
<evidence type="ECO:0000313" key="3">
    <source>
        <dbReference type="EMBL" id="TRY78997.1"/>
    </source>
</evidence>
<dbReference type="InterPro" id="IPR036892">
    <property type="entry name" value="L27_dom_sf"/>
</dbReference>
<keyword evidence="4" id="KW-1185">Reference proteome</keyword>
<dbReference type="STRING" id="623744.A0A553PMS8"/>